<evidence type="ECO:0000313" key="2">
    <source>
        <dbReference type="EMBL" id="KAB2338070.1"/>
    </source>
</evidence>
<name>A0A6L3V8Y8_9BACI</name>
<dbReference type="OrthoDB" id="580775at2"/>
<dbReference type="SUPFAM" id="SSF56801">
    <property type="entry name" value="Acetyl-CoA synthetase-like"/>
    <property type="match status" value="1"/>
</dbReference>
<proteinExistence type="predicted"/>
<evidence type="ECO:0000313" key="3">
    <source>
        <dbReference type="Proteomes" id="UP000481030"/>
    </source>
</evidence>
<dbReference type="Pfam" id="PF00501">
    <property type="entry name" value="AMP-binding"/>
    <property type="match status" value="1"/>
</dbReference>
<gene>
    <name evidence="2" type="ORF">F7731_00375</name>
</gene>
<dbReference type="PANTHER" id="PTHR43845:SF1">
    <property type="entry name" value="BLR5969 PROTEIN"/>
    <property type="match status" value="1"/>
</dbReference>
<accession>A0A6L3V8Y8</accession>
<organism evidence="2 3">
    <name type="scientific">Cytobacillus depressus</name>
    <dbReference type="NCBI Taxonomy" id="1602942"/>
    <lineage>
        <taxon>Bacteria</taxon>
        <taxon>Bacillati</taxon>
        <taxon>Bacillota</taxon>
        <taxon>Bacilli</taxon>
        <taxon>Bacillales</taxon>
        <taxon>Bacillaceae</taxon>
        <taxon>Cytobacillus</taxon>
    </lineage>
</organism>
<keyword evidence="3" id="KW-1185">Reference proteome</keyword>
<dbReference type="InterPro" id="IPR045851">
    <property type="entry name" value="AMP-bd_C_sf"/>
</dbReference>
<sequence length="390" mass="43732">MEALEQVIHYAYQHATGFRERLDKAEISPDDIQSISDLEKIPVLIKDQLPELQSKNAPFGQLTTVPAVEMARIFMSPGPIYDPQTHEQDFWRFSEALDVAGFTNEDIVQNTFSYHLSPAGFMFDSALRELGATVIPAGTGNRELQIQVMKDLQVTGYTGTPSFFAILLDAIEEKGWSIGKEIHLKKVFFTAERLTNELRKRCEENNIAVFEGYGTADCGCIAYEDKQGPGLKVSHTAIVQICDPHSGKEVTSGEGEIVVTLFDKSYPLIRFGTGDLSRWVDGYEGKRIAGILGRVSDGIKVKGMFVREKQLALVLEEAGYRTFQAIVTSKNNQDSFEIIIESEEEIAGDLMNKLQNVIRVTPTMRRVLPGTIEKNEKRLLDKRLYDLKNV</sequence>
<dbReference type="RefSeq" id="WP_151532794.1">
    <property type="nucleotide sequence ID" value="NZ_WBOS01000001.1"/>
</dbReference>
<dbReference type="AlphaFoldDB" id="A0A6L3V8Y8"/>
<dbReference type="PANTHER" id="PTHR43845">
    <property type="entry name" value="BLR5969 PROTEIN"/>
    <property type="match status" value="1"/>
</dbReference>
<dbReference type="Gene3D" id="3.30.300.30">
    <property type="match status" value="1"/>
</dbReference>
<dbReference type="Gene3D" id="3.40.50.12780">
    <property type="entry name" value="N-terminal domain of ligase-like"/>
    <property type="match status" value="1"/>
</dbReference>
<dbReference type="GO" id="GO:0016874">
    <property type="term" value="F:ligase activity"/>
    <property type="evidence" value="ECO:0007669"/>
    <property type="project" value="UniProtKB-KW"/>
</dbReference>
<dbReference type="Proteomes" id="UP000481030">
    <property type="component" value="Unassembled WGS sequence"/>
</dbReference>
<keyword evidence="2" id="KW-0436">Ligase</keyword>
<feature type="domain" description="AMP-dependent synthetase/ligase" evidence="1">
    <location>
        <begin position="130"/>
        <end position="259"/>
    </location>
</feature>
<evidence type="ECO:0000259" key="1">
    <source>
        <dbReference type="Pfam" id="PF00501"/>
    </source>
</evidence>
<reference evidence="2 3" key="1">
    <citation type="journal article" date="2016" name="Antonie Van Leeuwenhoek">
        <title>Bacillus depressus sp. nov., isolated from soil of a sunflower field.</title>
        <authorList>
            <person name="Wei X."/>
            <person name="Xin D."/>
            <person name="Xin Y."/>
            <person name="Zhang H."/>
            <person name="Wang T."/>
            <person name="Zhang J."/>
        </authorList>
    </citation>
    <scope>NUCLEOTIDE SEQUENCE [LARGE SCALE GENOMIC DNA]</scope>
    <source>
        <strain evidence="2 3">BZ1</strain>
    </source>
</reference>
<dbReference type="InterPro" id="IPR000873">
    <property type="entry name" value="AMP-dep_synth/lig_dom"/>
</dbReference>
<dbReference type="InterPro" id="IPR042099">
    <property type="entry name" value="ANL_N_sf"/>
</dbReference>
<comment type="caution">
    <text evidence="2">The sequence shown here is derived from an EMBL/GenBank/DDBJ whole genome shotgun (WGS) entry which is preliminary data.</text>
</comment>
<protein>
    <submittedName>
        <fullName evidence="2">Phenylacetate--CoA ligase</fullName>
    </submittedName>
</protein>
<dbReference type="EMBL" id="WBOS01000001">
    <property type="protein sequence ID" value="KAB2338070.1"/>
    <property type="molecule type" value="Genomic_DNA"/>
</dbReference>